<proteinExistence type="inferred from homology"/>
<dbReference type="Pfam" id="PF24534">
    <property type="entry name" value="HMA_PCA1"/>
    <property type="match status" value="1"/>
</dbReference>
<evidence type="ECO:0000256" key="3">
    <source>
        <dbReference type="ARBA" id="ARBA00022723"/>
    </source>
</evidence>
<feature type="domain" description="HMA" evidence="9">
    <location>
        <begin position="341"/>
        <end position="408"/>
    </location>
</feature>
<dbReference type="InterPro" id="IPR018303">
    <property type="entry name" value="ATPase_P-typ_P_site"/>
</dbReference>
<dbReference type="PROSITE" id="PS50846">
    <property type="entry name" value="HMA_2"/>
    <property type="match status" value="1"/>
</dbReference>
<dbReference type="Gene3D" id="3.40.1110.10">
    <property type="entry name" value="Calcium-transporting ATPase, cytoplasmic domain N"/>
    <property type="match status" value="1"/>
</dbReference>
<dbReference type="PANTHER" id="PTHR46594">
    <property type="entry name" value="P-TYPE CATION-TRANSPORTING ATPASE"/>
    <property type="match status" value="1"/>
</dbReference>
<dbReference type="InterPro" id="IPR059000">
    <property type="entry name" value="ATPase_P-type_domA"/>
</dbReference>
<reference evidence="10" key="1">
    <citation type="journal article" date="2023" name="Mol. Phylogenet. Evol.">
        <title>Genome-scale phylogeny and comparative genomics of the fungal order Sordariales.</title>
        <authorList>
            <person name="Hensen N."/>
            <person name="Bonometti L."/>
            <person name="Westerberg I."/>
            <person name="Brannstrom I.O."/>
            <person name="Guillou S."/>
            <person name="Cros-Aarteil S."/>
            <person name="Calhoun S."/>
            <person name="Haridas S."/>
            <person name="Kuo A."/>
            <person name="Mondo S."/>
            <person name="Pangilinan J."/>
            <person name="Riley R."/>
            <person name="LaButti K."/>
            <person name="Andreopoulos B."/>
            <person name="Lipzen A."/>
            <person name="Chen C."/>
            <person name="Yan M."/>
            <person name="Daum C."/>
            <person name="Ng V."/>
            <person name="Clum A."/>
            <person name="Steindorff A."/>
            <person name="Ohm R.A."/>
            <person name="Martin F."/>
            <person name="Silar P."/>
            <person name="Natvig D.O."/>
            <person name="Lalanne C."/>
            <person name="Gautier V."/>
            <person name="Ament-Velasquez S.L."/>
            <person name="Kruys A."/>
            <person name="Hutchinson M.I."/>
            <person name="Powell A.J."/>
            <person name="Barry K."/>
            <person name="Miller A.N."/>
            <person name="Grigoriev I.V."/>
            <person name="Debuchy R."/>
            <person name="Gladieux P."/>
            <person name="Hiltunen Thoren M."/>
            <person name="Johannesson H."/>
        </authorList>
    </citation>
    <scope>NUCLEOTIDE SEQUENCE</scope>
    <source>
        <strain evidence="10">CBS 103.79</strain>
    </source>
</reference>
<dbReference type="GO" id="GO:0016887">
    <property type="term" value="F:ATP hydrolysis activity"/>
    <property type="evidence" value="ECO:0007669"/>
    <property type="project" value="InterPro"/>
</dbReference>
<dbReference type="NCBIfam" id="TIGR01494">
    <property type="entry name" value="ATPase_P-type"/>
    <property type="match status" value="2"/>
</dbReference>
<feature type="compositionally biased region" description="Gly residues" evidence="8">
    <location>
        <begin position="46"/>
        <end position="58"/>
    </location>
</feature>
<feature type="transmembrane region" description="Helical" evidence="7">
    <location>
        <begin position="492"/>
        <end position="513"/>
    </location>
</feature>
<dbReference type="GO" id="GO:0005524">
    <property type="term" value="F:ATP binding"/>
    <property type="evidence" value="ECO:0007669"/>
    <property type="project" value="UniProtKB-UniRule"/>
</dbReference>
<organism evidence="10 11">
    <name type="scientific">Staphylotrichum tortipilum</name>
    <dbReference type="NCBI Taxonomy" id="2831512"/>
    <lineage>
        <taxon>Eukaryota</taxon>
        <taxon>Fungi</taxon>
        <taxon>Dikarya</taxon>
        <taxon>Ascomycota</taxon>
        <taxon>Pezizomycotina</taxon>
        <taxon>Sordariomycetes</taxon>
        <taxon>Sordariomycetidae</taxon>
        <taxon>Sordariales</taxon>
        <taxon>Chaetomiaceae</taxon>
        <taxon>Staphylotrichum</taxon>
    </lineage>
</organism>
<dbReference type="GO" id="GO:0019829">
    <property type="term" value="F:ATPase-coupled monoatomic cation transmembrane transporter activity"/>
    <property type="evidence" value="ECO:0007669"/>
    <property type="project" value="InterPro"/>
</dbReference>
<feature type="compositionally biased region" description="Basic residues" evidence="8">
    <location>
        <begin position="208"/>
        <end position="218"/>
    </location>
</feature>
<feature type="transmembrane region" description="Helical" evidence="7">
    <location>
        <begin position="1131"/>
        <end position="1150"/>
    </location>
</feature>
<feature type="compositionally biased region" description="Low complexity" evidence="8">
    <location>
        <begin position="220"/>
        <end position="230"/>
    </location>
</feature>
<evidence type="ECO:0000256" key="7">
    <source>
        <dbReference type="RuleBase" id="RU362081"/>
    </source>
</evidence>
<feature type="transmembrane region" description="Helical" evidence="7">
    <location>
        <begin position="558"/>
        <end position="580"/>
    </location>
</feature>
<feature type="region of interest" description="Disordered" evidence="8">
    <location>
        <begin position="207"/>
        <end position="230"/>
    </location>
</feature>
<reference evidence="10" key="2">
    <citation type="submission" date="2023-05" db="EMBL/GenBank/DDBJ databases">
        <authorList>
            <consortium name="Lawrence Berkeley National Laboratory"/>
            <person name="Steindorff A."/>
            <person name="Hensen N."/>
            <person name="Bonometti L."/>
            <person name="Westerberg I."/>
            <person name="Brannstrom I.O."/>
            <person name="Guillou S."/>
            <person name="Cros-Aarteil S."/>
            <person name="Calhoun S."/>
            <person name="Haridas S."/>
            <person name="Kuo A."/>
            <person name="Mondo S."/>
            <person name="Pangilinan J."/>
            <person name="Riley R."/>
            <person name="Labutti K."/>
            <person name="Andreopoulos B."/>
            <person name="Lipzen A."/>
            <person name="Chen C."/>
            <person name="Yanf M."/>
            <person name="Daum C."/>
            <person name="Ng V."/>
            <person name="Clum A."/>
            <person name="Ohm R."/>
            <person name="Martin F."/>
            <person name="Silar P."/>
            <person name="Natvig D."/>
            <person name="Lalanne C."/>
            <person name="Gautier V."/>
            <person name="Ament-Velasquez S.L."/>
            <person name="Kruys A."/>
            <person name="Hutchinson M.I."/>
            <person name="Powell A.J."/>
            <person name="Barry K."/>
            <person name="Miller A.N."/>
            <person name="Grigoriev I.V."/>
            <person name="Debuchy R."/>
            <person name="Gladieux P."/>
            <person name="Thoren M.H."/>
            <person name="Johannesson H."/>
        </authorList>
    </citation>
    <scope>NUCLEOTIDE SEQUENCE</scope>
    <source>
        <strain evidence="10">CBS 103.79</strain>
    </source>
</reference>
<dbReference type="PRINTS" id="PR00119">
    <property type="entry name" value="CATATPASE"/>
</dbReference>
<keyword evidence="3 7" id="KW-0479">Metal-binding</keyword>
<feature type="transmembrane region" description="Helical" evidence="7">
    <location>
        <begin position="779"/>
        <end position="809"/>
    </location>
</feature>
<dbReference type="InterPro" id="IPR056236">
    <property type="entry name" value="HMA_PCA1"/>
</dbReference>
<evidence type="ECO:0000256" key="8">
    <source>
        <dbReference type="SAM" id="MobiDB-lite"/>
    </source>
</evidence>
<dbReference type="FunFam" id="2.70.150.10:FF:000002">
    <property type="entry name" value="Copper-transporting ATPase 1, putative"/>
    <property type="match status" value="1"/>
</dbReference>
<evidence type="ECO:0000313" key="11">
    <source>
        <dbReference type="Proteomes" id="UP001303889"/>
    </source>
</evidence>
<protein>
    <submittedName>
        <fullName evidence="10">E1-E2 ATPase-domain-containing protein</fullName>
    </submittedName>
</protein>
<dbReference type="SUPFAM" id="SSF55008">
    <property type="entry name" value="HMA, heavy metal-associated domain"/>
    <property type="match status" value="1"/>
</dbReference>
<keyword evidence="7" id="KW-0547">Nucleotide-binding</keyword>
<dbReference type="InterPro" id="IPR036163">
    <property type="entry name" value="HMA_dom_sf"/>
</dbReference>
<feature type="transmembrane region" description="Helical" evidence="7">
    <location>
        <begin position="592"/>
        <end position="610"/>
    </location>
</feature>
<gene>
    <name evidence="10" type="ORF">C8A05DRAFT_47751</name>
</gene>
<dbReference type="Gene3D" id="3.30.70.100">
    <property type="match status" value="1"/>
</dbReference>
<evidence type="ECO:0000256" key="1">
    <source>
        <dbReference type="ARBA" id="ARBA00004370"/>
    </source>
</evidence>
<dbReference type="PROSITE" id="PS00154">
    <property type="entry name" value="ATPASE_E1_E2"/>
    <property type="match status" value="1"/>
</dbReference>
<keyword evidence="6 7" id="KW-0472">Membrane</keyword>
<dbReference type="CDD" id="cd00371">
    <property type="entry name" value="HMA"/>
    <property type="match status" value="1"/>
</dbReference>
<dbReference type="InterPro" id="IPR044492">
    <property type="entry name" value="P_typ_ATPase_HD_dom"/>
</dbReference>
<dbReference type="InterPro" id="IPR023299">
    <property type="entry name" value="ATPase_P-typ_cyto_dom_N"/>
</dbReference>
<evidence type="ECO:0000256" key="5">
    <source>
        <dbReference type="ARBA" id="ARBA00022989"/>
    </source>
</evidence>
<dbReference type="PANTHER" id="PTHR46594:SF4">
    <property type="entry name" value="P-TYPE CATION-TRANSPORTING ATPASE"/>
    <property type="match status" value="1"/>
</dbReference>
<dbReference type="InterPro" id="IPR023298">
    <property type="entry name" value="ATPase_P-typ_TM_dom_sf"/>
</dbReference>
<keyword evidence="5 7" id="KW-1133">Transmembrane helix</keyword>
<dbReference type="InterPro" id="IPR027256">
    <property type="entry name" value="P-typ_ATPase_IB"/>
</dbReference>
<dbReference type="SUPFAM" id="SSF81665">
    <property type="entry name" value="Calcium ATPase, transmembrane domain M"/>
    <property type="match status" value="1"/>
</dbReference>
<dbReference type="InterPro" id="IPR023214">
    <property type="entry name" value="HAD_sf"/>
</dbReference>
<feature type="compositionally biased region" description="Polar residues" evidence="8">
    <location>
        <begin position="75"/>
        <end position="87"/>
    </location>
</feature>
<dbReference type="Pfam" id="PF00403">
    <property type="entry name" value="HMA"/>
    <property type="match status" value="1"/>
</dbReference>
<feature type="transmembrane region" description="Helical" evidence="7">
    <location>
        <begin position="1100"/>
        <end position="1125"/>
    </location>
</feature>
<feature type="region of interest" description="Disordered" evidence="8">
    <location>
        <begin position="11"/>
        <end position="87"/>
    </location>
</feature>
<keyword evidence="11" id="KW-1185">Reference proteome</keyword>
<dbReference type="NCBIfam" id="TIGR01525">
    <property type="entry name" value="ATPase-IB_hvy"/>
    <property type="match status" value="1"/>
</dbReference>
<feature type="transmembrane region" description="Helical" evidence="7">
    <location>
        <begin position="519"/>
        <end position="537"/>
    </location>
</feature>
<evidence type="ECO:0000256" key="2">
    <source>
        <dbReference type="ARBA" id="ARBA00022692"/>
    </source>
</evidence>
<sequence length="1155" mass="120634">MACCSGCAAHSQSAHADAATKPTAPTPAPDTANTPEALRASFHGDAGAGSGAGSGAGAGTDLAEPSIQEPDTADPTPTNSAISTSTPEPVAACKDSCCGPPSQSDNEKAQPPPCCEGKPSPCCDVSCLDRLALRACGDGKQGLKIEHGSQSSCGGSAEGKACNYHARKTRDSYAATLEAIGCICRALLALGEESCCLPKQRSSIDRHRGSKRSLRIRKASPTPSSPDSCCSGSLGNCSTKPAVPSHGDKSQSVTGCCSDGRCSNPTPKEVEKPDSCSKGCCGAPAPKRPEKADACSCSEGCCGEPAPEKTEKPSSCSKGPSTDLDIGPAPVDLEKGLVGREHIVLSVSGMTCTGCETKLQRALGALASVKNLKTSLMLARAEFDLDAQKGSLDEVLEHLKRTTEFKCERVTTHGSSLDLIAPGDPADLIKQQWPKGVTDINPVDKKTVRVVYDLKIIGARDLVEQGWDRPLALAPPQPDPTLAAGNKYVWNIGYMTLLSIVLTVPVLVMAWAPLPEREIAYNSASLALATIVQVVIAGPFYPKALKALAFSRVIEMDLLIVMSTSAAYIFSVVSFGYLVAGKPLSTGSFFETSTLLVTLIMVGRFVAALARQKAVESISIHSLQPATAILVADDGDGDREIDARLLQYGDVFRVVPEYRVPTDGTVVSGSSEIDESMITGESRPVEKHPGSALIAGTINGSGSLVARVTRLPGANTIDMIAGMVDEAKLSKPRLQHLSDLVASYFVPAVVLLAIITFVIWIAVGVAVRHQSGAEATIQAITYAITVLIVSCPCAVGLAVPMVIVIATGIGAERGVIFKSAESIEVAHKTTHVVLDKTGTLTTGKLSVVTEHYVVDEHPISTSAPLLLSLVATSKHPVSLAIAAHLSHLNLPPAPITSLKTHPGRGLTASTHSGLPLRAGNAHWLALSSHPLVTPLLAQSHTVLCFTIGTSLAAVFALRDSLRADTPPTIRALHTRGIEVHVLSGDDEGAVRAVTAALSIPEGNVRARCSPGDKQAYIRALVDALPRGKGRPRPVVLFCGDGTNDAPALAQATVGVAMARQEEGGGAGEVAKSAADVVLMRPSLAGVVQVMELSRKAVGRIWFNFAWSFVYNLFAVLLAAGVFVRVRIPPEYAGLGELVSVLPVVVAAVVLRWERV</sequence>
<dbReference type="InterPro" id="IPR001757">
    <property type="entry name" value="P_typ_ATPase"/>
</dbReference>
<keyword evidence="7" id="KW-0067">ATP-binding</keyword>
<dbReference type="Pfam" id="PF00122">
    <property type="entry name" value="E1-E2_ATPase"/>
    <property type="match status" value="1"/>
</dbReference>
<dbReference type="InterPro" id="IPR036412">
    <property type="entry name" value="HAD-like_sf"/>
</dbReference>
<dbReference type="Pfam" id="PF00702">
    <property type="entry name" value="Hydrolase"/>
    <property type="match status" value="1"/>
</dbReference>
<keyword evidence="2 7" id="KW-0812">Transmembrane</keyword>
<dbReference type="GO" id="GO:0016020">
    <property type="term" value="C:membrane"/>
    <property type="evidence" value="ECO:0007669"/>
    <property type="project" value="UniProtKB-SubCell"/>
</dbReference>
<dbReference type="GO" id="GO:0046872">
    <property type="term" value="F:metal ion binding"/>
    <property type="evidence" value="ECO:0007669"/>
    <property type="project" value="UniProtKB-KW"/>
</dbReference>
<dbReference type="GO" id="GO:0030003">
    <property type="term" value="P:intracellular monoatomic cation homeostasis"/>
    <property type="evidence" value="ECO:0007669"/>
    <property type="project" value="UniProtKB-ARBA"/>
</dbReference>
<feature type="compositionally biased region" description="Low complexity" evidence="8">
    <location>
        <begin position="11"/>
        <end position="37"/>
    </location>
</feature>
<dbReference type="SUPFAM" id="SSF81653">
    <property type="entry name" value="Calcium ATPase, transduction domain A"/>
    <property type="match status" value="1"/>
</dbReference>
<evidence type="ECO:0000256" key="4">
    <source>
        <dbReference type="ARBA" id="ARBA00022967"/>
    </source>
</evidence>
<dbReference type="SFLD" id="SFLDF00027">
    <property type="entry name" value="p-type_atpase"/>
    <property type="match status" value="1"/>
</dbReference>
<name>A0AAN6RPJ0_9PEZI</name>
<dbReference type="SFLD" id="SFLDS00003">
    <property type="entry name" value="Haloacid_Dehalogenase"/>
    <property type="match status" value="1"/>
</dbReference>
<dbReference type="InterPro" id="IPR008250">
    <property type="entry name" value="ATPase_P-typ_transduc_dom_A_sf"/>
</dbReference>
<dbReference type="Gene3D" id="2.70.150.10">
    <property type="entry name" value="Calcium-transporting ATPase, cytoplasmic transduction domain A"/>
    <property type="match status" value="1"/>
</dbReference>
<evidence type="ECO:0000256" key="6">
    <source>
        <dbReference type="ARBA" id="ARBA00023136"/>
    </source>
</evidence>
<dbReference type="SUPFAM" id="SSF56784">
    <property type="entry name" value="HAD-like"/>
    <property type="match status" value="1"/>
</dbReference>
<dbReference type="EMBL" id="MU856084">
    <property type="protein sequence ID" value="KAK3897723.1"/>
    <property type="molecule type" value="Genomic_DNA"/>
</dbReference>
<comment type="caution">
    <text evidence="10">The sequence shown here is derived from an EMBL/GenBank/DDBJ whole genome shotgun (WGS) entry which is preliminary data.</text>
</comment>
<feature type="transmembrane region" description="Helical" evidence="7">
    <location>
        <begin position="741"/>
        <end position="767"/>
    </location>
</feature>
<dbReference type="NCBIfam" id="TIGR01511">
    <property type="entry name" value="ATPase-IB1_Cu"/>
    <property type="match status" value="1"/>
</dbReference>
<dbReference type="SFLD" id="SFLDG00002">
    <property type="entry name" value="C1.7:_P-type_atpase_like"/>
    <property type="match status" value="1"/>
</dbReference>
<dbReference type="InterPro" id="IPR006121">
    <property type="entry name" value="HMA_dom"/>
</dbReference>
<comment type="similarity">
    <text evidence="7">Belongs to the cation transport ATPase (P-type) (TC 3.A.3) family. Type IB subfamily.</text>
</comment>
<dbReference type="Proteomes" id="UP001303889">
    <property type="component" value="Unassembled WGS sequence"/>
</dbReference>
<dbReference type="AlphaFoldDB" id="A0AAN6RPJ0"/>
<comment type="subcellular location">
    <subcellularLocation>
        <location evidence="1 7">Membrane</location>
    </subcellularLocation>
</comment>
<keyword evidence="4" id="KW-1278">Translocase</keyword>
<evidence type="ECO:0000313" key="10">
    <source>
        <dbReference type="EMBL" id="KAK3897723.1"/>
    </source>
</evidence>
<accession>A0AAN6RPJ0</accession>
<evidence type="ECO:0000259" key="9">
    <source>
        <dbReference type="PROSITE" id="PS50846"/>
    </source>
</evidence>
<dbReference type="Gene3D" id="3.40.50.1000">
    <property type="entry name" value="HAD superfamily/HAD-like"/>
    <property type="match status" value="1"/>
</dbReference>